<keyword evidence="2" id="KW-0813">Transport</keyword>
<evidence type="ECO:0000313" key="12">
    <source>
        <dbReference type="Proteomes" id="UP000182836"/>
    </source>
</evidence>
<evidence type="ECO:0000256" key="2">
    <source>
        <dbReference type="ARBA" id="ARBA00022448"/>
    </source>
</evidence>
<dbReference type="CDD" id="cd17474">
    <property type="entry name" value="MFS_YfmO_like"/>
    <property type="match status" value="1"/>
</dbReference>
<evidence type="ECO:0000256" key="3">
    <source>
        <dbReference type="ARBA" id="ARBA00022475"/>
    </source>
</evidence>
<feature type="transmembrane region" description="Helical" evidence="7">
    <location>
        <begin position="334"/>
        <end position="356"/>
    </location>
</feature>
<dbReference type="OrthoDB" id="9816041at2"/>
<evidence type="ECO:0000256" key="1">
    <source>
        <dbReference type="ARBA" id="ARBA00004651"/>
    </source>
</evidence>
<dbReference type="RefSeq" id="WP_043065265.1">
    <property type="nucleotide sequence ID" value="NZ_BJOA01000071.1"/>
</dbReference>
<evidence type="ECO:0000313" key="10">
    <source>
        <dbReference type="EMBL" id="SDJ58396.1"/>
    </source>
</evidence>
<evidence type="ECO:0000256" key="7">
    <source>
        <dbReference type="SAM" id="Phobius"/>
    </source>
</evidence>
<protein>
    <submittedName>
        <fullName evidence="9">MFS transporter</fullName>
    </submittedName>
    <submittedName>
        <fullName evidence="10">Predicted arabinose efflux permease, MFS family</fullName>
    </submittedName>
</protein>
<dbReference type="Proteomes" id="UP000037269">
    <property type="component" value="Unassembled WGS sequence"/>
</dbReference>
<feature type="transmembrane region" description="Helical" evidence="7">
    <location>
        <begin position="104"/>
        <end position="122"/>
    </location>
</feature>
<dbReference type="PROSITE" id="PS50850">
    <property type="entry name" value="MFS"/>
    <property type="match status" value="1"/>
</dbReference>
<feature type="transmembrane region" description="Helical" evidence="7">
    <location>
        <begin position="7"/>
        <end position="28"/>
    </location>
</feature>
<accession>A0A0D1YE63</accession>
<dbReference type="InterPro" id="IPR011701">
    <property type="entry name" value="MFS"/>
</dbReference>
<evidence type="ECO:0000256" key="4">
    <source>
        <dbReference type="ARBA" id="ARBA00022692"/>
    </source>
</evidence>
<dbReference type="InterPro" id="IPR036259">
    <property type="entry name" value="MFS_trans_sf"/>
</dbReference>
<feature type="transmembrane region" description="Helical" evidence="7">
    <location>
        <begin position="299"/>
        <end position="322"/>
    </location>
</feature>
<evidence type="ECO:0000313" key="11">
    <source>
        <dbReference type="Proteomes" id="UP000037269"/>
    </source>
</evidence>
<evidence type="ECO:0000259" key="8">
    <source>
        <dbReference type="PROSITE" id="PS50850"/>
    </source>
</evidence>
<feature type="transmembrane region" description="Helical" evidence="7">
    <location>
        <begin position="40"/>
        <end position="60"/>
    </location>
</feature>
<keyword evidence="4 7" id="KW-0812">Transmembrane</keyword>
<keyword evidence="6 7" id="KW-0472">Membrane</keyword>
<feature type="transmembrane region" description="Helical" evidence="7">
    <location>
        <begin position="362"/>
        <end position="379"/>
    </location>
</feature>
<dbReference type="PRINTS" id="PR01036">
    <property type="entry name" value="TCRTETB"/>
</dbReference>
<keyword evidence="5 7" id="KW-1133">Transmembrane helix</keyword>
<dbReference type="PATRIC" id="fig|47500.8.peg.5732"/>
<feature type="transmembrane region" description="Helical" evidence="7">
    <location>
        <begin position="207"/>
        <end position="233"/>
    </location>
</feature>
<dbReference type="AlphaFoldDB" id="A0A0D1YE63"/>
<keyword evidence="11" id="KW-1185">Reference proteome</keyword>
<comment type="subcellular location">
    <subcellularLocation>
        <location evidence="1">Cell membrane</location>
        <topology evidence="1">Multi-pass membrane protein</topology>
    </subcellularLocation>
</comment>
<evidence type="ECO:0000256" key="6">
    <source>
        <dbReference type="ARBA" id="ARBA00023136"/>
    </source>
</evidence>
<sequence>MNAKLIIYLVSFAAFLGPFTQNIYVPILPEIQKDFHTTSFLINMSLSAFTVTLAVMQMVYGPLIDTKGRRRILLAGILIYIGASVGCAFAPSISWFLLFRVLQAAGIAAGSIVATTVISDLFEGKQRGRAMGVFQMLVSLGPVLGPVIGGWVGEHMGYWGVFMVLAVTGVLTWLANTRYLPETRPNDSQGTASFGIQRFLSITLHPVGLSVILLGFIQFYTFHNFLVFLPQILSTEYGLGPADKGLVFLPLSLMIVAGSYTGGRLQEKFEARKILMITSSLHALTIVLFMLVAKLSLVYLIASLVLFGLFFGLSLPVQTVLLMDAFAKERATAVGAYNFFRFMGMAAGPLFGSILYHMRNMFLPFEFAAILFGGILFFVQRKLRMKATKVTHT</sequence>
<dbReference type="Gene3D" id="1.20.1720.10">
    <property type="entry name" value="Multidrug resistance protein D"/>
    <property type="match status" value="1"/>
</dbReference>
<dbReference type="EMBL" id="LGUG01000004">
    <property type="protein sequence ID" value="KON96838.1"/>
    <property type="molecule type" value="Genomic_DNA"/>
</dbReference>
<feature type="domain" description="Major facilitator superfamily (MFS) profile" evidence="8">
    <location>
        <begin position="6"/>
        <end position="384"/>
    </location>
</feature>
<dbReference type="GO" id="GO:0005886">
    <property type="term" value="C:plasma membrane"/>
    <property type="evidence" value="ECO:0007669"/>
    <property type="project" value="UniProtKB-SubCell"/>
</dbReference>
<dbReference type="Proteomes" id="UP000182836">
    <property type="component" value="Unassembled WGS sequence"/>
</dbReference>
<gene>
    <name evidence="9" type="ORF">AF333_16470</name>
    <name evidence="10" type="ORF">SAMN04487909_12165</name>
</gene>
<proteinExistence type="predicted"/>
<organism evidence="9 11">
    <name type="scientific">Aneurinibacillus migulanus</name>
    <name type="common">Bacillus migulanus</name>
    <dbReference type="NCBI Taxonomy" id="47500"/>
    <lineage>
        <taxon>Bacteria</taxon>
        <taxon>Bacillati</taxon>
        <taxon>Bacillota</taxon>
        <taxon>Bacilli</taxon>
        <taxon>Bacillales</taxon>
        <taxon>Paenibacillaceae</taxon>
        <taxon>Aneurinibacillus group</taxon>
        <taxon>Aneurinibacillus</taxon>
    </lineage>
</organism>
<dbReference type="InterPro" id="IPR050189">
    <property type="entry name" value="MFS_Efflux_Transporters"/>
</dbReference>
<keyword evidence="3" id="KW-1003">Cell membrane</keyword>
<feature type="transmembrane region" description="Helical" evidence="7">
    <location>
        <begin position="245"/>
        <end position="262"/>
    </location>
</feature>
<reference evidence="9 11" key="1">
    <citation type="submission" date="2015-07" db="EMBL/GenBank/DDBJ databases">
        <title>Fjat-14205 dsm 2895.</title>
        <authorList>
            <person name="Liu B."/>
            <person name="Wang J."/>
            <person name="Zhu Y."/>
            <person name="Liu G."/>
            <person name="Chen Q."/>
            <person name="Chen Z."/>
            <person name="Lan J."/>
            <person name="Che J."/>
            <person name="Ge C."/>
            <person name="Shi H."/>
            <person name="Pan Z."/>
            <person name="Liu X."/>
        </authorList>
    </citation>
    <scope>NUCLEOTIDE SEQUENCE [LARGE SCALE GENOMIC DNA]</scope>
    <source>
        <strain evidence="9 11">DSM 2895</strain>
    </source>
</reference>
<dbReference type="GeneID" id="42306766"/>
<dbReference type="SUPFAM" id="SSF103473">
    <property type="entry name" value="MFS general substrate transporter"/>
    <property type="match status" value="1"/>
</dbReference>
<feature type="transmembrane region" description="Helical" evidence="7">
    <location>
        <begin position="134"/>
        <end position="152"/>
    </location>
</feature>
<dbReference type="GO" id="GO:0022857">
    <property type="term" value="F:transmembrane transporter activity"/>
    <property type="evidence" value="ECO:0007669"/>
    <property type="project" value="InterPro"/>
</dbReference>
<dbReference type="PANTHER" id="PTHR43124:SF3">
    <property type="entry name" value="CHLORAMPHENICOL EFFLUX PUMP RV0191"/>
    <property type="match status" value="1"/>
</dbReference>
<dbReference type="InterPro" id="IPR020846">
    <property type="entry name" value="MFS_dom"/>
</dbReference>
<dbReference type="STRING" id="47500.AF333_16470"/>
<name>A0A0D1YE63_ANEMI</name>
<feature type="transmembrane region" description="Helical" evidence="7">
    <location>
        <begin position="158"/>
        <end position="175"/>
    </location>
</feature>
<feature type="transmembrane region" description="Helical" evidence="7">
    <location>
        <begin position="72"/>
        <end position="98"/>
    </location>
</feature>
<evidence type="ECO:0000313" key="9">
    <source>
        <dbReference type="EMBL" id="KON96838.1"/>
    </source>
</evidence>
<dbReference type="PANTHER" id="PTHR43124">
    <property type="entry name" value="PURINE EFFLUX PUMP PBUE"/>
    <property type="match status" value="1"/>
</dbReference>
<dbReference type="Pfam" id="PF07690">
    <property type="entry name" value="MFS_1"/>
    <property type="match status" value="1"/>
</dbReference>
<reference evidence="10 12" key="2">
    <citation type="submission" date="2016-10" db="EMBL/GenBank/DDBJ databases">
        <authorList>
            <person name="de Groot N.N."/>
        </authorList>
    </citation>
    <scope>NUCLEOTIDE SEQUENCE [LARGE SCALE GENOMIC DNA]</scope>
    <source>
        <strain evidence="10 12">DSM 2895</strain>
    </source>
</reference>
<feature type="transmembrane region" description="Helical" evidence="7">
    <location>
        <begin position="274"/>
        <end position="293"/>
    </location>
</feature>
<dbReference type="EMBL" id="FNED01000021">
    <property type="protein sequence ID" value="SDJ58396.1"/>
    <property type="molecule type" value="Genomic_DNA"/>
</dbReference>
<evidence type="ECO:0000256" key="5">
    <source>
        <dbReference type="ARBA" id="ARBA00022989"/>
    </source>
</evidence>